<dbReference type="RefSeq" id="WP_188384270.1">
    <property type="nucleotide sequence ID" value="NZ_BMEY01000007.1"/>
</dbReference>
<reference evidence="2" key="1">
    <citation type="journal article" date="2014" name="Int. J. Syst. Evol. Microbiol.">
        <title>Complete genome sequence of Corynebacterium casei LMG S-19264T (=DSM 44701T), isolated from a smear-ripened cheese.</title>
        <authorList>
            <consortium name="US DOE Joint Genome Institute (JGI-PGF)"/>
            <person name="Walter F."/>
            <person name="Albersmeier A."/>
            <person name="Kalinowski J."/>
            <person name="Ruckert C."/>
        </authorList>
    </citation>
    <scope>NUCLEOTIDE SEQUENCE</scope>
    <source>
        <strain evidence="2">CGMCC 1.12408</strain>
    </source>
</reference>
<dbReference type="EMBL" id="BMEY01000007">
    <property type="protein sequence ID" value="GGA73950.1"/>
    <property type="molecule type" value="Genomic_DNA"/>
</dbReference>
<dbReference type="Proteomes" id="UP000613512">
    <property type="component" value="Unassembled WGS sequence"/>
</dbReference>
<dbReference type="InterPro" id="IPR058887">
    <property type="entry name" value="YuzI-like"/>
</dbReference>
<evidence type="ECO:0000256" key="1">
    <source>
        <dbReference type="SAM" id="Phobius"/>
    </source>
</evidence>
<feature type="transmembrane region" description="Helical" evidence="1">
    <location>
        <begin position="6"/>
        <end position="27"/>
    </location>
</feature>
<protein>
    <submittedName>
        <fullName evidence="2">Uncharacterized protein</fullName>
    </submittedName>
</protein>
<dbReference type="AlphaFoldDB" id="A0A916RW30"/>
<gene>
    <name evidence="2" type="ORF">GCM10008025_17100</name>
</gene>
<evidence type="ECO:0000313" key="2">
    <source>
        <dbReference type="EMBL" id="GGA73950.1"/>
    </source>
</evidence>
<evidence type="ECO:0000313" key="3">
    <source>
        <dbReference type="Proteomes" id="UP000613512"/>
    </source>
</evidence>
<comment type="caution">
    <text evidence="2">The sequence shown here is derived from an EMBL/GenBank/DDBJ whole genome shotgun (WGS) entry which is preliminary data.</text>
</comment>
<dbReference type="Pfam" id="PF26135">
    <property type="entry name" value="YuzI"/>
    <property type="match status" value="1"/>
</dbReference>
<keyword evidence="1" id="KW-0472">Membrane</keyword>
<reference evidence="2" key="2">
    <citation type="submission" date="2020-09" db="EMBL/GenBank/DDBJ databases">
        <authorList>
            <person name="Sun Q."/>
            <person name="Zhou Y."/>
        </authorList>
    </citation>
    <scope>NUCLEOTIDE SEQUENCE</scope>
    <source>
        <strain evidence="2">CGMCC 1.12408</strain>
    </source>
</reference>
<organism evidence="2 3">
    <name type="scientific">Ornithinibacillus halotolerans</name>
    <dbReference type="NCBI Taxonomy" id="1274357"/>
    <lineage>
        <taxon>Bacteria</taxon>
        <taxon>Bacillati</taxon>
        <taxon>Bacillota</taxon>
        <taxon>Bacilli</taxon>
        <taxon>Bacillales</taxon>
        <taxon>Bacillaceae</taxon>
        <taxon>Ornithinibacillus</taxon>
    </lineage>
</organism>
<keyword evidence="3" id="KW-1185">Reference proteome</keyword>
<feature type="transmembrane region" description="Helical" evidence="1">
    <location>
        <begin position="47"/>
        <end position="65"/>
    </location>
</feature>
<proteinExistence type="predicted"/>
<name>A0A916RW30_9BACI</name>
<sequence length="68" mass="7600">MGHVFLFLLGFGLAVAGGVTLISYMNFLPAGISWAEYFLFVSGRIECYFFPIGLLIMAIVIYTFPNRL</sequence>
<keyword evidence="1" id="KW-1133">Transmembrane helix</keyword>
<keyword evidence="1" id="KW-0812">Transmembrane</keyword>
<accession>A0A916RW30</accession>